<evidence type="ECO:0008006" key="3">
    <source>
        <dbReference type="Google" id="ProtNLM"/>
    </source>
</evidence>
<reference evidence="1 2" key="1">
    <citation type="submission" date="2022-12" db="EMBL/GenBank/DDBJ databases">
        <title>Sphingomonas abieness sp. nov., an endophytic bacterium isolated from Abies koreana.</title>
        <authorList>
            <person name="Jiang L."/>
            <person name="Lee J."/>
        </authorList>
    </citation>
    <scope>NUCLEOTIDE SEQUENCE [LARGE SCALE GENOMIC DNA]</scope>
    <source>
        <strain evidence="2">PAMB 00755</strain>
    </source>
</reference>
<dbReference type="SMART" id="SM01260">
    <property type="entry name" value="LANC_like"/>
    <property type="match status" value="1"/>
</dbReference>
<organism evidence="1 2">
    <name type="scientific">Sphingomonas abietis</name>
    <dbReference type="NCBI Taxonomy" id="3012344"/>
    <lineage>
        <taxon>Bacteria</taxon>
        <taxon>Pseudomonadati</taxon>
        <taxon>Pseudomonadota</taxon>
        <taxon>Alphaproteobacteria</taxon>
        <taxon>Sphingomonadales</taxon>
        <taxon>Sphingomonadaceae</taxon>
        <taxon>Sphingomonas</taxon>
    </lineage>
</organism>
<sequence>MLPDRTIAIEVAAQIGFGIARRAIRSGDRCTWLDAVPALPGQNPAISRSCGPDLYGGTGGIGWFLAELAARVPDRLLRDTARAALRQSAARADDPSLIGPHGFYGGRAGVGVGLLLAGQALDDDEAMVAGRRLLDALPLDGHAPDQTDLISGLAGTALALAIAGDVLAAPNLVARAACVARTLVGLGVRERDGVLSWPTMPGTRAHLTGFAHGTGGIAHALLVVDALLPDAMLRSAAIAALAYEERAYSPEQRGWPDDRLLPGYPPDRAFYPTAWCHGAAGIAQMRLAAAGRGLGMAGALDAALDATAREATRMLGLPGSDLTLCHGLLGLADALLDAARAGRDPGPLAAILESAITNFHIGEAPWPSGLPTREAVSGVMLGHAGIGWLFLRVADPACGSILLPGAQILTRGGVTGP</sequence>
<dbReference type="SUPFAM" id="SSF158745">
    <property type="entry name" value="LanC-like"/>
    <property type="match status" value="1"/>
</dbReference>
<dbReference type="InterPro" id="IPR012341">
    <property type="entry name" value="6hp_glycosidase-like_sf"/>
</dbReference>
<dbReference type="Pfam" id="PF05147">
    <property type="entry name" value="LANC_like"/>
    <property type="match status" value="1"/>
</dbReference>
<protein>
    <recommendedName>
        <fullName evidence="3">Lanthionine synthetase</fullName>
    </recommendedName>
</protein>
<dbReference type="PRINTS" id="PR01955">
    <property type="entry name" value="LANCFRANKIA"/>
</dbReference>
<evidence type="ECO:0000313" key="2">
    <source>
        <dbReference type="Proteomes" id="UP001210865"/>
    </source>
</evidence>
<keyword evidence="2" id="KW-1185">Reference proteome</keyword>
<proteinExistence type="predicted"/>
<accession>A0ABY7NKP9</accession>
<dbReference type="RefSeq" id="WP_270076024.1">
    <property type="nucleotide sequence ID" value="NZ_CP115174.1"/>
</dbReference>
<evidence type="ECO:0000313" key="1">
    <source>
        <dbReference type="EMBL" id="WBO21375.1"/>
    </source>
</evidence>
<dbReference type="EMBL" id="CP115174">
    <property type="protein sequence ID" value="WBO21375.1"/>
    <property type="molecule type" value="Genomic_DNA"/>
</dbReference>
<name>A0ABY7NKP9_9SPHN</name>
<dbReference type="Gene3D" id="1.50.10.10">
    <property type="match status" value="1"/>
</dbReference>
<dbReference type="PRINTS" id="PR01950">
    <property type="entry name" value="LANCSUPER"/>
</dbReference>
<dbReference type="InterPro" id="IPR007822">
    <property type="entry name" value="LANC-like"/>
</dbReference>
<dbReference type="Proteomes" id="UP001210865">
    <property type="component" value="Chromosome"/>
</dbReference>
<gene>
    <name evidence="1" type="ORF">PBT88_14425</name>
</gene>